<feature type="signal peptide" evidence="9">
    <location>
        <begin position="1"/>
        <end position="21"/>
    </location>
</feature>
<dbReference type="InterPro" id="IPR009606">
    <property type="entry name" value="DEAL/Modifying_wall_lignin1/2"/>
</dbReference>
<evidence type="ECO:0000256" key="4">
    <source>
        <dbReference type="ARBA" id="ARBA00022989"/>
    </source>
</evidence>
<dbReference type="Proteomes" id="UP001291623">
    <property type="component" value="Unassembled WGS sequence"/>
</dbReference>
<feature type="transmembrane region" description="Helical" evidence="8">
    <location>
        <begin position="51"/>
        <end position="73"/>
    </location>
</feature>
<sequence>MAKIFGIFACLVIVALDAVAGLLGIKAEGAQNQEKHLKLWFFECKEPSHDAFILGLAAAGLLAAAHILANLLGGCSYCYCTGDDIQKAPPSRQLSLACLLFTWIIMAVGMGMLVIGTMSNNKSRASCGLLHRHFFSIGGMLCFAHAIFSVAFYATSTKRVEGPAPAPATKPNTVAKALVTEQTNPQVMFRTPLPEQRRQMVEQSKNNKQQVANTKGLDVFSPVEFPPMKVNQRQQEDGHSGQCSYHVDAGRPPDPSMSL</sequence>
<keyword evidence="4 8" id="KW-1133">Transmembrane helix</keyword>
<evidence type="ECO:0000313" key="11">
    <source>
        <dbReference type="Proteomes" id="UP001291623"/>
    </source>
</evidence>
<keyword evidence="2 8" id="KW-0812">Transmembrane</keyword>
<evidence type="ECO:0000256" key="2">
    <source>
        <dbReference type="ARBA" id="ARBA00022692"/>
    </source>
</evidence>
<comment type="similarity">
    <text evidence="6">Belongs to the DESIGUAL family.</text>
</comment>
<dbReference type="AlphaFoldDB" id="A0AAE1R328"/>
<evidence type="ECO:0008006" key="12">
    <source>
        <dbReference type="Google" id="ProtNLM"/>
    </source>
</evidence>
<organism evidence="10 11">
    <name type="scientific">Anisodus tanguticus</name>
    <dbReference type="NCBI Taxonomy" id="243964"/>
    <lineage>
        <taxon>Eukaryota</taxon>
        <taxon>Viridiplantae</taxon>
        <taxon>Streptophyta</taxon>
        <taxon>Embryophyta</taxon>
        <taxon>Tracheophyta</taxon>
        <taxon>Spermatophyta</taxon>
        <taxon>Magnoliopsida</taxon>
        <taxon>eudicotyledons</taxon>
        <taxon>Gunneridae</taxon>
        <taxon>Pentapetalae</taxon>
        <taxon>asterids</taxon>
        <taxon>lamiids</taxon>
        <taxon>Solanales</taxon>
        <taxon>Solanaceae</taxon>
        <taxon>Solanoideae</taxon>
        <taxon>Hyoscyameae</taxon>
        <taxon>Anisodus</taxon>
    </lineage>
</organism>
<dbReference type="EMBL" id="JAVYJV010000020">
    <property type="protein sequence ID" value="KAK4344161.1"/>
    <property type="molecule type" value="Genomic_DNA"/>
</dbReference>
<feature type="compositionally biased region" description="Polar residues" evidence="7">
    <location>
        <begin position="201"/>
        <end position="213"/>
    </location>
</feature>
<feature type="transmembrane region" description="Helical" evidence="8">
    <location>
        <begin position="94"/>
        <end position="115"/>
    </location>
</feature>
<keyword evidence="5 8" id="KW-0472">Membrane</keyword>
<evidence type="ECO:0000256" key="6">
    <source>
        <dbReference type="ARBA" id="ARBA00029467"/>
    </source>
</evidence>
<name>A0AAE1R328_9SOLA</name>
<dbReference type="Pfam" id="PF06749">
    <property type="entry name" value="DUF1218"/>
    <property type="match status" value="1"/>
</dbReference>
<evidence type="ECO:0000256" key="8">
    <source>
        <dbReference type="SAM" id="Phobius"/>
    </source>
</evidence>
<accession>A0AAE1R328</accession>
<evidence type="ECO:0000256" key="7">
    <source>
        <dbReference type="SAM" id="MobiDB-lite"/>
    </source>
</evidence>
<evidence type="ECO:0000256" key="3">
    <source>
        <dbReference type="ARBA" id="ARBA00022729"/>
    </source>
</evidence>
<evidence type="ECO:0000313" key="10">
    <source>
        <dbReference type="EMBL" id="KAK4344161.1"/>
    </source>
</evidence>
<evidence type="ECO:0000256" key="1">
    <source>
        <dbReference type="ARBA" id="ARBA00004127"/>
    </source>
</evidence>
<feature type="chain" id="PRO_5042104782" description="Transmembrane protein" evidence="9">
    <location>
        <begin position="22"/>
        <end position="259"/>
    </location>
</feature>
<feature type="transmembrane region" description="Helical" evidence="8">
    <location>
        <begin position="135"/>
        <end position="154"/>
    </location>
</feature>
<gene>
    <name evidence="10" type="ORF">RND71_037255</name>
</gene>
<dbReference type="PANTHER" id="PTHR31769">
    <property type="entry name" value="OS07G0462200 PROTEIN-RELATED"/>
    <property type="match status" value="1"/>
</dbReference>
<dbReference type="GO" id="GO:0012505">
    <property type="term" value="C:endomembrane system"/>
    <property type="evidence" value="ECO:0007669"/>
    <property type="project" value="UniProtKB-SubCell"/>
</dbReference>
<feature type="region of interest" description="Disordered" evidence="7">
    <location>
        <begin position="196"/>
        <end position="259"/>
    </location>
</feature>
<proteinExistence type="inferred from homology"/>
<comment type="caution">
    <text evidence="10">The sequence shown here is derived from an EMBL/GenBank/DDBJ whole genome shotgun (WGS) entry which is preliminary data.</text>
</comment>
<reference evidence="10" key="1">
    <citation type="submission" date="2023-12" db="EMBL/GenBank/DDBJ databases">
        <title>Genome assembly of Anisodus tanguticus.</title>
        <authorList>
            <person name="Wang Y.-J."/>
        </authorList>
    </citation>
    <scope>NUCLEOTIDE SEQUENCE</scope>
    <source>
        <strain evidence="10">KB-2021</strain>
        <tissue evidence="10">Leaf</tissue>
    </source>
</reference>
<evidence type="ECO:0000256" key="5">
    <source>
        <dbReference type="ARBA" id="ARBA00023136"/>
    </source>
</evidence>
<comment type="subcellular location">
    <subcellularLocation>
        <location evidence="1">Endomembrane system</location>
        <topology evidence="1">Multi-pass membrane protein</topology>
    </subcellularLocation>
</comment>
<dbReference type="InterPro" id="IPR052222">
    <property type="entry name" value="DESIGUAL"/>
</dbReference>
<evidence type="ECO:0000256" key="9">
    <source>
        <dbReference type="SAM" id="SignalP"/>
    </source>
</evidence>
<keyword evidence="11" id="KW-1185">Reference proteome</keyword>
<protein>
    <recommendedName>
        <fullName evidence="12">Transmembrane protein</fullName>
    </recommendedName>
</protein>
<keyword evidence="3 9" id="KW-0732">Signal</keyword>